<feature type="compositionally biased region" description="Polar residues" evidence="1">
    <location>
        <begin position="22"/>
        <end position="32"/>
    </location>
</feature>
<protein>
    <submittedName>
        <fullName evidence="2">Uncharacterized protein</fullName>
    </submittedName>
</protein>
<comment type="caution">
    <text evidence="2">The sequence shown here is derived from an EMBL/GenBank/DDBJ whole genome shotgun (WGS) entry which is preliminary data.</text>
</comment>
<name>A0A833Y4F9_JUGRE</name>
<gene>
    <name evidence="2" type="ORF">F2P56_006812</name>
</gene>
<dbReference type="AlphaFoldDB" id="A0A833Y4F9"/>
<organism evidence="2 3">
    <name type="scientific">Juglans regia</name>
    <name type="common">English walnut</name>
    <dbReference type="NCBI Taxonomy" id="51240"/>
    <lineage>
        <taxon>Eukaryota</taxon>
        <taxon>Viridiplantae</taxon>
        <taxon>Streptophyta</taxon>
        <taxon>Embryophyta</taxon>
        <taxon>Tracheophyta</taxon>
        <taxon>Spermatophyta</taxon>
        <taxon>Magnoliopsida</taxon>
        <taxon>eudicotyledons</taxon>
        <taxon>Gunneridae</taxon>
        <taxon>Pentapetalae</taxon>
        <taxon>rosids</taxon>
        <taxon>fabids</taxon>
        <taxon>Fagales</taxon>
        <taxon>Juglandaceae</taxon>
        <taxon>Juglans</taxon>
    </lineage>
</organism>
<dbReference type="Proteomes" id="UP000619265">
    <property type="component" value="Unassembled WGS sequence"/>
</dbReference>
<feature type="region of interest" description="Disordered" evidence="1">
    <location>
        <begin position="1"/>
        <end position="70"/>
    </location>
</feature>
<dbReference type="Gramene" id="Jr03_12760_p1">
    <property type="protein sequence ID" value="cds.Jr03_12760_p1"/>
    <property type="gene ID" value="Jr03_12760"/>
</dbReference>
<reference evidence="2" key="1">
    <citation type="submission" date="2015-10" db="EMBL/GenBank/DDBJ databases">
        <authorList>
            <person name="Martinez-Garcia P.J."/>
            <person name="Crepeau M.W."/>
            <person name="Puiu D."/>
            <person name="Gonzalez-Ibeas D."/>
            <person name="Whalen J."/>
            <person name="Stevens K."/>
            <person name="Paul R."/>
            <person name="Butterfield T."/>
            <person name="Britton M."/>
            <person name="Reagan R."/>
            <person name="Chakraborty S."/>
            <person name="Walawage S.L."/>
            <person name="Vasquez-Gross H.A."/>
            <person name="Cardeno C."/>
            <person name="Famula R."/>
            <person name="Pratt K."/>
            <person name="Kuruganti S."/>
            <person name="Aradhya M.K."/>
            <person name="Leslie C.A."/>
            <person name="Dandekar A.M."/>
            <person name="Salzberg S.L."/>
            <person name="Wegrzyn J.L."/>
            <person name="Langley C.H."/>
            <person name="Neale D.B."/>
        </authorList>
    </citation>
    <scope>NUCLEOTIDE SEQUENCE</scope>
    <source>
        <tissue evidence="2">Leaves</tissue>
    </source>
</reference>
<dbReference type="EMBL" id="LIHL02000003">
    <property type="protein sequence ID" value="KAF5474960.1"/>
    <property type="molecule type" value="Genomic_DNA"/>
</dbReference>
<feature type="compositionally biased region" description="Low complexity" evidence="1">
    <location>
        <begin position="9"/>
        <end position="21"/>
    </location>
</feature>
<evidence type="ECO:0000256" key="1">
    <source>
        <dbReference type="SAM" id="MobiDB-lite"/>
    </source>
</evidence>
<evidence type="ECO:0000313" key="3">
    <source>
        <dbReference type="Proteomes" id="UP000619265"/>
    </source>
</evidence>
<dbReference type="PANTHER" id="PTHR35493">
    <property type="entry name" value="STRUCTURAL MAINTENANCE OF CHROMOSOMES PROTEIN"/>
    <property type="match status" value="1"/>
</dbReference>
<dbReference type="PANTHER" id="PTHR35493:SF1">
    <property type="entry name" value="STRUCTURAL MAINTENANCE OF CHROMOSOMES PROTEIN"/>
    <property type="match status" value="1"/>
</dbReference>
<sequence length="229" mass="25377">MASLRPHSRYSTYDSRSSTSSAHFSDPSSSIELNKLKSPLPPHSSSRALVKSKPSDLSRTKSKPSNPGLATMVKKFMEKKSSSSSKSKAVNRTALVIPSDAIAEDLKKTARKGASFTGLHKKLFGNENGSGKGATSFEKKKEVKALTEVKGNTRTLAMVLRSERELLCLNKEHEIEIAELKLMLQNKNREVSGSFPFLHFNGDFAFEFCLIAILNIDILYNSFLSLVYW</sequence>
<evidence type="ECO:0000313" key="2">
    <source>
        <dbReference type="EMBL" id="KAF5474960.1"/>
    </source>
</evidence>
<accession>A0A833Y4F9</accession>
<reference evidence="2" key="2">
    <citation type="submission" date="2020-03" db="EMBL/GenBank/DDBJ databases">
        <title>Walnut 2.0.</title>
        <authorList>
            <person name="Marrano A."/>
            <person name="Britton M."/>
            <person name="Zimin A.V."/>
            <person name="Zaini P.A."/>
            <person name="Workman R."/>
            <person name="Puiu D."/>
            <person name="Bianco L."/>
            <person name="Allen B.J."/>
            <person name="Troggio M."/>
            <person name="Leslie C.A."/>
            <person name="Timp W."/>
            <person name="Dendekar A."/>
            <person name="Salzberg S.L."/>
            <person name="Neale D.B."/>
        </authorList>
    </citation>
    <scope>NUCLEOTIDE SEQUENCE</scope>
    <source>
        <tissue evidence="2">Leaves</tissue>
    </source>
</reference>
<proteinExistence type="predicted"/>